<name>A0A8J3VQ78_9ACTN</name>
<dbReference type="GO" id="GO:0016787">
    <property type="term" value="F:hydrolase activity"/>
    <property type="evidence" value="ECO:0007669"/>
    <property type="project" value="UniProtKB-KW"/>
</dbReference>
<evidence type="ECO:0000313" key="4">
    <source>
        <dbReference type="Proteomes" id="UP000642748"/>
    </source>
</evidence>
<protein>
    <submittedName>
        <fullName evidence="3">Alpha/beta hydrolase</fullName>
    </submittedName>
</protein>
<evidence type="ECO:0000313" key="3">
    <source>
        <dbReference type="EMBL" id="GIH14859.1"/>
    </source>
</evidence>
<dbReference type="GO" id="GO:0016020">
    <property type="term" value="C:membrane"/>
    <property type="evidence" value="ECO:0007669"/>
    <property type="project" value="TreeGrafter"/>
</dbReference>
<evidence type="ECO:0000259" key="2">
    <source>
        <dbReference type="Pfam" id="PF12697"/>
    </source>
</evidence>
<sequence>MSVLTTVSADGTEVRAVDQGQGRPILIVHPGLDDGSSWHWVAKRLSERFRVLRLHRRQYRLDLAASLPCTIEQEVDDLLALTSAIGEPVLVVGHSSGAVVALEALVRSAGPFRPVAPGGPGAAPRPRPVVAGAVLYEPPIHLRAGEWSETIDRARTALATRGPGAALTIFNRDIVGMPRRTAGLVRLLLAVLPRLRALTPHQLDDATAIDQLAVRLDEYARIEVPTVLLGGDRSPAHLGDRLDALAGALPDAQKVVLPGQGHLAQQRAPEAVARVVAAHADKTLG</sequence>
<dbReference type="AlphaFoldDB" id="A0A8J3VQ78"/>
<dbReference type="PANTHER" id="PTHR43798:SF31">
    <property type="entry name" value="AB HYDROLASE SUPERFAMILY PROTEIN YCLE"/>
    <property type="match status" value="1"/>
</dbReference>
<dbReference type="Proteomes" id="UP000642748">
    <property type="component" value="Unassembled WGS sequence"/>
</dbReference>
<gene>
    <name evidence="3" type="ORF">Raf01_30310</name>
</gene>
<comment type="caution">
    <text evidence="3">The sequence shown here is derived from an EMBL/GenBank/DDBJ whole genome shotgun (WGS) entry which is preliminary data.</text>
</comment>
<reference evidence="3" key="1">
    <citation type="submission" date="2021-01" db="EMBL/GenBank/DDBJ databases">
        <title>Whole genome shotgun sequence of Rugosimonospora africana NBRC 104875.</title>
        <authorList>
            <person name="Komaki H."/>
            <person name="Tamura T."/>
        </authorList>
    </citation>
    <scope>NUCLEOTIDE SEQUENCE</scope>
    <source>
        <strain evidence="3">NBRC 104875</strain>
    </source>
</reference>
<evidence type="ECO:0000256" key="1">
    <source>
        <dbReference type="ARBA" id="ARBA00022801"/>
    </source>
</evidence>
<keyword evidence="1 3" id="KW-0378">Hydrolase</keyword>
<dbReference type="Gene3D" id="3.40.50.1820">
    <property type="entry name" value="alpha/beta hydrolase"/>
    <property type="match status" value="1"/>
</dbReference>
<proteinExistence type="predicted"/>
<accession>A0A8J3VQ78</accession>
<feature type="domain" description="AB hydrolase-1" evidence="2">
    <location>
        <begin position="25"/>
        <end position="274"/>
    </location>
</feature>
<dbReference type="Pfam" id="PF12697">
    <property type="entry name" value="Abhydrolase_6"/>
    <property type="match status" value="1"/>
</dbReference>
<dbReference type="PANTHER" id="PTHR43798">
    <property type="entry name" value="MONOACYLGLYCEROL LIPASE"/>
    <property type="match status" value="1"/>
</dbReference>
<dbReference type="SUPFAM" id="SSF53474">
    <property type="entry name" value="alpha/beta-Hydrolases"/>
    <property type="match status" value="1"/>
</dbReference>
<dbReference type="InterPro" id="IPR029058">
    <property type="entry name" value="AB_hydrolase_fold"/>
</dbReference>
<keyword evidence="4" id="KW-1185">Reference proteome</keyword>
<dbReference type="InterPro" id="IPR050266">
    <property type="entry name" value="AB_hydrolase_sf"/>
</dbReference>
<dbReference type="InterPro" id="IPR000073">
    <property type="entry name" value="AB_hydrolase_1"/>
</dbReference>
<dbReference type="RefSeq" id="WP_203918511.1">
    <property type="nucleotide sequence ID" value="NZ_BONZ01000030.1"/>
</dbReference>
<organism evidence="3 4">
    <name type="scientific">Rugosimonospora africana</name>
    <dbReference type="NCBI Taxonomy" id="556532"/>
    <lineage>
        <taxon>Bacteria</taxon>
        <taxon>Bacillati</taxon>
        <taxon>Actinomycetota</taxon>
        <taxon>Actinomycetes</taxon>
        <taxon>Micromonosporales</taxon>
        <taxon>Micromonosporaceae</taxon>
        <taxon>Rugosimonospora</taxon>
    </lineage>
</organism>
<dbReference type="EMBL" id="BONZ01000030">
    <property type="protein sequence ID" value="GIH14859.1"/>
    <property type="molecule type" value="Genomic_DNA"/>
</dbReference>